<comment type="caution">
    <text evidence="10">The sequence shown here is derived from an EMBL/GenBank/DDBJ whole genome shotgun (WGS) entry which is preliminary data.</text>
</comment>
<evidence type="ECO:0000313" key="10">
    <source>
        <dbReference type="EMBL" id="HED30409.1"/>
    </source>
</evidence>
<proteinExistence type="inferred from homology"/>
<sequence length="239" mass="26622">MENIGRETHDIIIAIDGPAASGKSTTARRVARKLGYTYIDTGAMYRSVTLKALEAGLMDRLREYPEAVVSLLEPLSITFEGERVLLDGRDVSAAIRENNVSRHVSFISSLKPVRDALKSLQQQMGMKRGVVMDGRDIGTVVFPDAELKIFLVADPSERAKRRYAELRQKAGSNDALPTLAELEEEIVQRDRDDAERRHAPLRKHEDAIEVDTSDLTIDEQVELVYSLAKENISGTETAE</sequence>
<dbReference type="InterPro" id="IPR011994">
    <property type="entry name" value="Cytidylate_kinase_dom"/>
</dbReference>
<dbReference type="GO" id="GO:0006220">
    <property type="term" value="P:pyrimidine nucleotide metabolic process"/>
    <property type="evidence" value="ECO:0007669"/>
    <property type="project" value="UniProtKB-UniRule"/>
</dbReference>
<keyword evidence="8" id="KW-0963">Cytoplasm</keyword>
<dbReference type="InterPro" id="IPR027417">
    <property type="entry name" value="P-loop_NTPase"/>
</dbReference>
<dbReference type="HAMAP" id="MF_00238">
    <property type="entry name" value="Cytidyl_kinase_type1"/>
    <property type="match status" value="1"/>
</dbReference>
<dbReference type="GO" id="GO:0005524">
    <property type="term" value="F:ATP binding"/>
    <property type="evidence" value="ECO:0007669"/>
    <property type="project" value="UniProtKB-UniRule"/>
</dbReference>
<dbReference type="AlphaFoldDB" id="A0A831SRC6"/>
<dbReference type="GO" id="GO:0005829">
    <property type="term" value="C:cytosol"/>
    <property type="evidence" value="ECO:0007669"/>
    <property type="project" value="TreeGrafter"/>
</dbReference>
<dbReference type="PANTHER" id="PTHR21299">
    <property type="entry name" value="CYTIDYLATE KINASE/PANTOATE-BETA-ALANINE LIGASE"/>
    <property type="match status" value="1"/>
</dbReference>
<dbReference type="Proteomes" id="UP000886335">
    <property type="component" value="Unassembled WGS sequence"/>
</dbReference>
<evidence type="ECO:0000256" key="8">
    <source>
        <dbReference type="HAMAP-Rule" id="MF_00238"/>
    </source>
</evidence>
<evidence type="ECO:0000256" key="1">
    <source>
        <dbReference type="ARBA" id="ARBA00009427"/>
    </source>
</evidence>
<evidence type="ECO:0000256" key="5">
    <source>
        <dbReference type="ARBA" id="ARBA00022840"/>
    </source>
</evidence>
<comment type="catalytic activity">
    <reaction evidence="7 8">
        <text>CMP + ATP = CDP + ADP</text>
        <dbReference type="Rhea" id="RHEA:11600"/>
        <dbReference type="ChEBI" id="CHEBI:30616"/>
        <dbReference type="ChEBI" id="CHEBI:58069"/>
        <dbReference type="ChEBI" id="CHEBI:60377"/>
        <dbReference type="ChEBI" id="CHEBI:456216"/>
        <dbReference type="EC" id="2.7.4.25"/>
    </reaction>
</comment>
<evidence type="ECO:0000256" key="4">
    <source>
        <dbReference type="ARBA" id="ARBA00022777"/>
    </source>
</evidence>
<evidence type="ECO:0000259" key="9">
    <source>
        <dbReference type="Pfam" id="PF02224"/>
    </source>
</evidence>
<reference evidence="10" key="1">
    <citation type="journal article" date="2020" name="mSystems">
        <title>Genome- and Community-Level Interaction Insights into Carbon Utilization and Element Cycling Functions of Hydrothermarchaeota in Hydrothermal Sediment.</title>
        <authorList>
            <person name="Zhou Z."/>
            <person name="Liu Y."/>
            <person name="Xu W."/>
            <person name="Pan J."/>
            <person name="Luo Z.H."/>
            <person name="Li M."/>
        </authorList>
    </citation>
    <scope>NUCLEOTIDE SEQUENCE [LARGE SCALE GENOMIC DNA]</scope>
    <source>
        <strain evidence="10">SpSt-1181</strain>
    </source>
</reference>
<evidence type="ECO:0000256" key="6">
    <source>
        <dbReference type="ARBA" id="ARBA00047615"/>
    </source>
</evidence>
<gene>
    <name evidence="8" type="primary">cmk</name>
    <name evidence="10" type="ORF">ENN50_01695</name>
</gene>
<keyword evidence="2 8" id="KW-0808">Transferase</keyword>
<dbReference type="SUPFAM" id="SSF52540">
    <property type="entry name" value="P-loop containing nucleoside triphosphate hydrolases"/>
    <property type="match status" value="1"/>
</dbReference>
<comment type="catalytic activity">
    <reaction evidence="6 8">
        <text>dCMP + ATP = dCDP + ADP</text>
        <dbReference type="Rhea" id="RHEA:25094"/>
        <dbReference type="ChEBI" id="CHEBI:30616"/>
        <dbReference type="ChEBI" id="CHEBI:57566"/>
        <dbReference type="ChEBI" id="CHEBI:58593"/>
        <dbReference type="ChEBI" id="CHEBI:456216"/>
        <dbReference type="EC" id="2.7.4.25"/>
    </reaction>
</comment>
<comment type="subcellular location">
    <subcellularLocation>
        <location evidence="8">Cytoplasm</location>
    </subcellularLocation>
</comment>
<evidence type="ECO:0000256" key="2">
    <source>
        <dbReference type="ARBA" id="ARBA00022679"/>
    </source>
</evidence>
<dbReference type="CDD" id="cd02020">
    <property type="entry name" value="CMPK"/>
    <property type="match status" value="1"/>
</dbReference>
<dbReference type="EC" id="2.7.4.25" evidence="8"/>
<keyword evidence="4 8" id="KW-0418">Kinase</keyword>
<feature type="binding site" evidence="8">
    <location>
        <begin position="17"/>
        <end position="25"/>
    </location>
    <ligand>
        <name>ATP</name>
        <dbReference type="ChEBI" id="CHEBI:30616"/>
    </ligand>
</feature>
<evidence type="ECO:0000256" key="7">
    <source>
        <dbReference type="ARBA" id="ARBA00048478"/>
    </source>
</evidence>
<name>A0A831SRC6_PROAE</name>
<feature type="domain" description="Cytidylate kinase" evidence="9">
    <location>
        <begin position="13"/>
        <end position="229"/>
    </location>
</feature>
<accession>A0A831SRC6</accession>
<keyword evidence="5 8" id="KW-0067">ATP-binding</keyword>
<dbReference type="InterPro" id="IPR003136">
    <property type="entry name" value="Cytidylate_kin"/>
</dbReference>
<dbReference type="Pfam" id="PF02224">
    <property type="entry name" value="Cytidylate_kin"/>
    <property type="match status" value="1"/>
</dbReference>
<organism evidence="10">
    <name type="scientific">Prosthecochloris aestuarii</name>
    <dbReference type="NCBI Taxonomy" id="1102"/>
    <lineage>
        <taxon>Bacteria</taxon>
        <taxon>Pseudomonadati</taxon>
        <taxon>Chlorobiota</taxon>
        <taxon>Chlorobiia</taxon>
        <taxon>Chlorobiales</taxon>
        <taxon>Chlorobiaceae</taxon>
        <taxon>Prosthecochloris</taxon>
    </lineage>
</organism>
<evidence type="ECO:0000256" key="3">
    <source>
        <dbReference type="ARBA" id="ARBA00022741"/>
    </source>
</evidence>
<dbReference type="GO" id="GO:0036431">
    <property type="term" value="F:dCMP kinase activity"/>
    <property type="evidence" value="ECO:0007669"/>
    <property type="project" value="InterPro"/>
</dbReference>
<dbReference type="PANTHER" id="PTHR21299:SF2">
    <property type="entry name" value="CYTIDYLATE KINASE"/>
    <property type="match status" value="1"/>
</dbReference>
<dbReference type="Gene3D" id="3.40.50.300">
    <property type="entry name" value="P-loop containing nucleotide triphosphate hydrolases"/>
    <property type="match status" value="1"/>
</dbReference>
<protein>
    <recommendedName>
        <fullName evidence="8">Cytidylate kinase</fullName>
        <shortName evidence="8">CK</shortName>
        <ecNumber evidence="8">2.7.4.25</ecNumber>
    </recommendedName>
    <alternativeName>
        <fullName evidence="8">Cytidine monophosphate kinase</fullName>
        <shortName evidence="8">CMP kinase</shortName>
    </alternativeName>
</protein>
<comment type="similarity">
    <text evidence="1 8">Belongs to the cytidylate kinase family. Type 1 subfamily.</text>
</comment>
<dbReference type="NCBIfam" id="TIGR00017">
    <property type="entry name" value="cmk"/>
    <property type="match status" value="1"/>
</dbReference>
<dbReference type="GO" id="GO:0015949">
    <property type="term" value="P:nucleobase-containing small molecule interconversion"/>
    <property type="evidence" value="ECO:0007669"/>
    <property type="project" value="TreeGrafter"/>
</dbReference>
<keyword evidence="3 8" id="KW-0547">Nucleotide-binding</keyword>
<dbReference type="EMBL" id="DSBW01000040">
    <property type="protein sequence ID" value="HED30409.1"/>
    <property type="molecule type" value="Genomic_DNA"/>
</dbReference>